<dbReference type="GeneID" id="78018344"/>
<dbReference type="AlphaFoldDB" id="A0A161VQD4"/>
<keyword evidence="2" id="KW-0472">Membrane</keyword>
<dbReference type="Proteomes" id="UP000076555">
    <property type="component" value="Unassembled WGS sequence"/>
</dbReference>
<dbReference type="EMBL" id="LWAJ01000184">
    <property type="protein sequence ID" value="KZL49245.1"/>
    <property type="molecule type" value="Genomic_DNA"/>
</dbReference>
<organism evidence="3 4">
    <name type="scientific">Nodularia spumigena CENA596</name>
    <dbReference type="NCBI Taxonomy" id="1819295"/>
    <lineage>
        <taxon>Bacteria</taxon>
        <taxon>Bacillati</taxon>
        <taxon>Cyanobacteriota</taxon>
        <taxon>Cyanophyceae</taxon>
        <taxon>Nostocales</taxon>
        <taxon>Nodulariaceae</taxon>
        <taxon>Nodularia</taxon>
    </lineage>
</organism>
<dbReference type="PANTHER" id="PTHR34048">
    <property type="entry name" value="LOW-DENSITY RECEPTOR-LIKE PROTEIN"/>
    <property type="match status" value="1"/>
</dbReference>
<dbReference type="PANTHER" id="PTHR34048:SF3">
    <property type="entry name" value="LOW-DENSITY RECEPTOR-LIKE PROTEIN"/>
    <property type="match status" value="1"/>
</dbReference>
<gene>
    <name evidence="3" type="ORF">A2T98_13715</name>
</gene>
<keyword evidence="2" id="KW-0812">Transmembrane</keyword>
<sequence length="116" mass="12388">MSQRDGFASGFLAGTIFGSIVGGIVGAVIVSRQNEELTAEEAELTNGQVGTKKVSPKRRQVFASDNQGMEIETARRSLEDKIAQLNATIDEVRQELGNVNGSSTQSVNENSLTQDS</sequence>
<protein>
    <recommendedName>
        <fullName evidence="5">Gas vesicle protein</fullName>
    </recommendedName>
</protein>
<evidence type="ECO:0008006" key="5">
    <source>
        <dbReference type="Google" id="ProtNLM"/>
    </source>
</evidence>
<proteinExistence type="predicted"/>
<evidence type="ECO:0000256" key="2">
    <source>
        <dbReference type="SAM" id="Phobius"/>
    </source>
</evidence>
<dbReference type="RefSeq" id="WP_006197486.1">
    <property type="nucleotide sequence ID" value="NZ_CAWMRI010000184.1"/>
</dbReference>
<accession>A0A161VQD4</accession>
<feature type="region of interest" description="Disordered" evidence="1">
    <location>
        <begin position="97"/>
        <end position="116"/>
    </location>
</feature>
<reference evidence="3 4" key="1">
    <citation type="submission" date="2016-04" db="EMBL/GenBank/DDBJ databases">
        <title>Draft Genome Assembly of the Bloom-forming Cyanobacterium Nodularia spumigena Strain CENA596 in Shrimp Production Ponds.</title>
        <authorList>
            <person name="Popin R.V."/>
            <person name="Rigonato J."/>
            <person name="Abreu V.A."/>
            <person name="Andreote A.P."/>
            <person name="Silveira S.B."/>
            <person name="Odebrecht C."/>
            <person name="Fiore M.F."/>
        </authorList>
    </citation>
    <scope>NUCLEOTIDE SEQUENCE [LARGE SCALE GENOMIC DNA]</scope>
    <source>
        <strain evidence="3 4">CENA596</strain>
    </source>
</reference>
<name>A0A161VQD4_NODSP</name>
<evidence type="ECO:0000313" key="3">
    <source>
        <dbReference type="EMBL" id="KZL49245.1"/>
    </source>
</evidence>
<evidence type="ECO:0000313" key="4">
    <source>
        <dbReference type="Proteomes" id="UP000076555"/>
    </source>
</evidence>
<dbReference type="InterPro" id="IPR040377">
    <property type="entry name" value="Ssl2009-like"/>
</dbReference>
<comment type="caution">
    <text evidence="3">The sequence shown here is derived from an EMBL/GenBank/DDBJ whole genome shotgun (WGS) entry which is preliminary data.</text>
</comment>
<feature type="transmembrane region" description="Helical" evidence="2">
    <location>
        <begin position="6"/>
        <end position="30"/>
    </location>
</feature>
<dbReference type="OrthoDB" id="516634at2"/>
<keyword evidence="2" id="KW-1133">Transmembrane helix</keyword>
<evidence type="ECO:0000256" key="1">
    <source>
        <dbReference type="SAM" id="MobiDB-lite"/>
    </source>
</evidence>